<sequence>MKTSCGFKALDAVGHCPCAVLQKFSQMEWQIHLAILMSVTLSRWWGVAQVSNECQLSHVDYDKEKKQRSCLRKKFLPYFGFFISQDSIILDTVSFDIMDCEPYEVCGYWSRNLQVQNLLDPIDPFQYTCLRIS</sequence>
<reference evidence="1 2" key="1">
    <citation type="submission" date="2023-12" db="EMBL/GenBank/DDBJ databases">
        <title>A high-quality genome assembly for Dillenia turbinata (Dilleniales).</title>
        <authorList>
            <person name="Chanderbali A."/>
        </authorList>
    </citation>
    <scope>NUCLEOTIDE SEQUENCE [LARGE SCALE GENOMIC DNA]</scope>
    <source>
        <strain evidence="1">LSX21</strain>
        <tissue evidence="1">Leaf</tissue>
    </source>
</reference>
<protein>
    <submittedName>
        <fullName evidence="1">Uncharacterized protein</fullName>
    </submittedName>
</protein>
<dbReference type="AlphaFoldDB" id="A0AAN8VLX1"/>
<gene>
    <name evidence="1" type="ORF">RJ641_003866</name>
</gene>
<evidence type="ECO:0000313" key="2">
    <source>
        <dbReference type="Proteomes" id="UP001370490"/>
    </source>
</evidence>
<proteinExistence type="predicted"/>
<comment type="caution">
    <text evidence="1">The sequence shown here is derived from an EMBL/GenBank/DDBJ whole genome shotgun (WGS) entry which is preliminary data.</text>
</comment>
<evidence type="ECO:0000313" key="1">
    <source>
        <dbReference type="EMBL" id="KAK6929772.1"/>
    </source>
</evidence>
<name>A0AAN8VLX1_9MAGN</name>
<dbReference type="Proteomes" id="UP001370490">
    <property type="component" value="Unassembled WGS sequence"/>
</dbReference>
<keyword evidence="2" id="KW-1185">Reference proteome</keyword>
<dbReference type="EMBL" id="JBAMMX010000012">
    <property type="protein sequence ID" value="KAK6929772.1"/>
    <property type="molecule type" value="Genomic_DNA"/>
</dbReference>
<organism evidence="1 2">
    <name type="scientific">Dillenia turbinata</name>
    <dbReference type="NCBI Taxonomy" id="194707"/>
    <lineage>
        <taxon>Eukaryota</taxon>
        <taxon>Viridiplantae</taxon>
        <taxon>Streptophyta</taxon>
        <taxon>Embryophyta</taxon>
        <taxon>Tracheophyta</taxon>
        <taxon>Spermatophyta</taxon>
        <taxon>Magnoliopsida</taxon>
        <taxon>eudicotyledons</taxon>
        <taxon>Gunneridae</taxon>
        <taxon>Pentapetalae</taxon>
        <taxon>Dilleniales</taxon>
        <taxon>Dilleniaceae</taxon>
        <taxon>Dillenia</taxon>
    </lineage>
</organism>
<accession>A0AAN8VLX1</accession>